<sequence length="179" mass="19345">MIYLAFLRAINVGGRIVKMDALRALFEAMKLQEVETFIASGNVIFRSRSADAAALEKRIATGLHKALGYEVATFLRTNAELAEVAAYSPFPAGTIAKAHGLYVGFLAAPLTVSAKAAVLALADNAHEFHVAGREVYWLAHINQADSKLSNATIERALQGKATFRNITTVRKLVSKYPVA</sequence>
<dbReference type="Gene3D" id="3.30.70.1280">
    <property type="entry name" value="SP0830-like domains"/>
    <property type="match status" value="1"/>
</dbReference>
<dbReference type="STRING" id="1121015.GCA_000420545_01073"/>
<name>A0A091AYP6_9GAMM</name>
<dbReference type="PATRIC" id="fig|1121015.4.peg.127"/>
<dbReference type="EMBL" id="AVCI01000001">
    <property type="protein sequence ID" value="KFN44546.1"/>
    <property type="molecule type" value="Genomic_DNA"/>
</dbReference>
<dbReference type="InterPro" id="IPR012545">
    <property type="entry name" value="DUF1697"/>
</dbReference>
<dbReference type="PIRSF" id="PIRSF008502">
    <property type="entry name" value="UCP008502"/>
    <property type="match status" value="1"/>
</dbReference>
<protein>
    <recommendedName>
        <fullName evidence="3">DUF1697 domain-containing protein</fullName>
    </recommendedName>
</protein>
<gene>
    <name evidence="1" type="ORF">N789_00635</name>
</gene>
<dbReference type="Proteomes" id="UP000029385">
    <property type="component" value="Unassembled WGS sequence"/>
</dbReference>
<dbReference type="RefSeq" id="WP_022968715.1">
    <property type="nucleotide sequence ID" value="NZ_ATVD01000002.1"/>
</dbReference>
<dbReference type="PANTHER" id="PTHR36439:SF1">
    <property type="entry name" value="DUF1697 DOMAIN-CONTAINING PROTEIN"/>
    <property type="match status" value="1"/>
</dbReference>
<dbReference type="SUPFAM" id="SSF160379">
    <property type="entry name" value="SP0830-like"/>
    <property type="match status" value="1"/>
</dbReference>
<evidence type="ECO:0008006" key="3">
    <source>
        <dbReference type="Google" id="ProtNLM"/>
    </source>
</evidence>
<dbReference type="PANTHER" id="PTHR36439">
    <property type="entry name" value="BLL4334 PROTEIN"/>
    <property type="match status" value="1"/>
</dbReference>
<reference evidence="1 2" key="1">
    <citation type="submission" date="2013-09" db="EMBL/GenBank/DDBJ databases">
        <title>Genome sequencing of Arenimonas oryziterrae.</title>
        <authorList>
            <person name="Chen F."/>
            <person name="Wang G."/>
        </authorList>
    </citation>
    <scope>NUCLEOTIDE SEQUENCE [LARGE SCALE GENOMIC DNA]</scope>
    <source>
        <strain evidence="1 2">YC6267</strain>
    </source>
</reference>
<dbReference type="eggNOG" id="COG3797">
    <property type="taxonomic scope" value="Bacteria"/>
</dbReference>
<organism evidence="1 2">
    <name type="scientific">Arenimonas oryziterrae DSM 21050 = YC6267</name>
    <dbReference type="NCBI Taxonomy" id="1121015"/>
    <lineage>
        <taxon>Bacteria</taxon>
        <taxon>Pseudomonadati</taxon>
        <taxon>Pseudomonadota</taxon>
        <taxon>Gammaproteobacteria</taxon>
        <taxon>Lysobacterales</taxon>
        <taxon>Lysobacteraceae</taxon>
        <taxon>Arenimonas</taxon>
    </lineage>
</organism>
<comment type="caution">
    <text evidence="1">The sequence shown here is derived from an EMBL/GenBank/DDBJ whole genome shotgun (WGS) entry which is preliminary data.</text>
</comment>
<accession>A0A091AYP6</accession>
<dbReference type="Pfam" id="PF08002">
    <property type="entry name" value="DUF1697"/>
    <property type="match status" value="1"/>
</dbReference>
<dbReference type="AlphaFoldDB" id="A0A091AYP6"/>
<evidence type="ECO:0000313" key="2">
    <source>
        <dbReference type="Proteomes" id="UP000029385"/>
    </source>
</evidence>
<proteinExistence type="predicted"/>
<keyword evidence="2" id="KW-1185">Reference proteome</keyword>
<evidence type="ECO:0000313" key="1">
    <source>
        <dbReference type="EMBL" id="KFN44546.1"/>
    </source>
</evidence>